<dbReference type="PANTHER" id="PTHR47183">
    <property type="entry name" value="GLUCOSE-1-PHOSPHATE CYTIDYLYLTRANSFERASE-RELATED"/>
    <property type="match status" value="1"/>
</dbReference>
<dbReference type="InterPro" id="IPR005835">
    <property type="entry name" value="NTP_transferase_dom"/>
</dbReference>
<dbReference type="InterPro" id="IPR046981">
    <property type="entry name" value="G1P_cyt_trans"/>
</dbReference>
<dbReference type="InterPro" id="IPR029044">
    <property type="entry name" value="Nucleotide-diphossugar_trans"/>
</dbReference>
<keyword evidence="2" id="KW-0548">Nucleotidyltransferase</keyword>
<dbReference type="Gene3D" id="3.90.550.10">
    <property type="entry name" value="Spore Coat Polysaccharide Biosynthesis Protein SpsA, Chain A"/>
    <property type="match status" value="1"/>
</dbReference>
<organism evidence="2 4">
    <name type="scientific">Clostridium coskatii</name>
    <dbReference type="NCBI Taxonomy" id="1705578"/>
    <lineage>
        <taxon>Bacteria</taxon>
        <taxon>Bacillati</taxon>
        <taxon>Bacillota</taxon>
        <taxon>Clostridia</taxon>
        <taxon>Eubacteriales</taxon>
        <taxon>Clostridiaceae</taxon>
        <taxon>Clostridium</taxon>
    </lineage>
</organism>
<evidence type="ECO:0000313" key="2">
    <source>
        <dbReference type="EMBL" id="OAA93667.1"/>
    </source>
</evidence>
<dbReference type="PANTHER" id="PTHR47183:SF1">
    <property type="entry name" value="GLUCOSE-1-PHOSPHATE CYTIDYLYLTRANSFERASE"/>
    <property type="match status" value="1"/>
</dbReference>
<gene>
    <name evidence="2" type="primary">rfbF</name>
    <name evidence="3" type="ORF">CLCOS_41930</name>
    <name evidence="2" type="ORF">WX73_04163</name>
</gene>
<dbReference type="InterPro" id="IPR013446">
    <property type="entry name" value="G1P_cyt_trans-like"/>
</dbReference>
<keyword evidence="5" id="KW-1185">Reference proteome</keyword>
<dbReference type="AlphaFoldDB" id="A0A166TGM6"/>
<evidence type="ECO:0000313" key="3">
    <source>
        <dbReference type="EMBL" id="OBR89971.1"/>
    </source>
</evidence>
<dbReference type="EMBL" id="LITQ01000011">
    <property type="protein sequence ID" value="OAA93667.1"/>
    <property type="molecule type" value="Genomic_DNA"/>
</dbReference>
<dbReference type="Proteomes" id="UP000077384">
    <property type="component" value="Unassembled WGS sequence"/>
</dbReference>
<feature type="domain" description="Nucleotidyl transferase" evidence="1">
    <location>
        <begin position="3"/>
        <end position="212"/>
    </location>
</feature>
<dbReference type="SUPFAM" id="SSF53448">
    <property type="entry name" value="Nucleotide-diphospho-sugar transferases"/>
    <property type="match status" value="1"/>
</dbReference>
<proteinExistence type="predicted"/>
<reference evidence="3 5" key="2">
    <citation type="journal article" date="2016" name="Front. Microbiol.">
        <title>Industrial Acetogenic Biocatalysts: A Comparative Metabolic and Genomic Analysis.</title>
        <authorList>
            <person name="Bengelsdorf F."/>
            <person name="Poehlein A."/>
            <person name="Sonja S."/>
            <person name="Erz C."/>
            <person name="Hummel T."/>
            <person name="Hoffmeister S."/>
            <person name="Daniel R."/>
            <person name="Durre P."/>
        </authorList>
    </citation>
    <scope>NUCLEOTIDE SEQUENCE [LARGE SCALE GENOMIC DNA]</scope>
    <source>
        <strain evidence="3 5">PTA-10522</strain>
    </source>
</reference>
<protein>
    <submittedName>
        <fullName evidence="2">Glucose-1-phosphate cytidylyltransferase</fullName>
        <ecNumber evidence="2">2.7.7.33</ecNumber>
    </submittedName>
</protein>
<dbReference type="Proteomes" id="UP000093694">
    <property type="component" value="Unassembled WGS sequence"/>
</dbReference>
<dbReference type="NCBIfam" id="TIGR02623">
    <property type="entry name" value="G1P_cyt_trans"/>
    <property type="match status" value="1"/>
</dbReference>
<evidence type="ECO:0000313" key="4">
    <source>
        <dbReference type="Proteomes" id="UP000077384"/>
    </source>
</evidence>
<name>A0A166TGM6_9CLOT</name>
<dbReference type="GO" id="GO:0009243">
    <property type="term" value="P:O antigen biosynthetic process"/>
    <property type="evidence" value="ECO:0007669"/>
    <property type="project" value="InterPro"/>
</dbReference>
<evidence type="ECO:0000259" key="1">
    <source>
        <dbReference type="Pfam" id="PF00483"/>
    </source>
</evidence>
<keyword evidence="2" id="KW-0808">Transferase</keyword>
<dbReference type="Pfam" id="PF00483">
    <property type="entry name" value="NTP_transferase"/>
    <property type="match status" value="1"/>
</dbReference>
<accession>A0A166TGM6</accession>
<sequence length="257" mass="29174">MYAVILAGGFGTRITEETMLKPKPMVDIGGKPIIWHIMNIYSYYGINDFIVCCGYKGYMLKEYFANYHTHMSDMTVDLCSGDIRYYNSKAEPWKVTLIDTGLNTMTGGRLKRIKDYIGDETFMLTYGDGVSDVNINELLNFHKLHKKIATVTAVQPAGRFGALNISEDGQVNTFVEKPVGDGGWINGGFFVFEPQIFNYLGDDTTVLEKEPLETLANSDQLSAYKHKGFWKPMDTLRDKIELENLWKSGNAPWKIWD</sequence>
<evidence type="ECO:0000313" key="5">
    <source>
        <dbReference type="Proteomes" id="UP000093694"/>
    </source>
</evidence>
<reference evidence="2 4" key="1">
    <citation type="journal article" date="2015" name="Biotechnol. Bioeng.">
        <title>Genome sequence and phenotypic characterization of Caulobacter segnis.</title>
        <authorList>
            <person name="Patel S."/>
            <person name="Fletcher B."/>
            <person name="Scott D.C."/>
            <person name="Ely B."/>
        </authorList>
    </citation>
    <scope>NUCLEOTIDE SEQUENCE [LARGE SCALE GENOMIC DNA]</scope>
    <source>
        <strain evidence="2 4">PS02</strain>
    </source>
</reference>
<comment type="caution">
    <text evidence="2">The sequence shown here is derived from an EMBL/GenBank/DDBJ whole genome shotgun (WGS) entry which is preliminary data.</text>
</comment>
<dbReference type="CDD" id="cd02524">
    <property type="entry name" value="G1P_cytidylyltransferase"/>
    <property type="match status" value="1"/>
</dbReference>
<dbReference type="PATRIC" id="fig|1705578.3.peg.4274"/>
<dbReference type="RefSeq" id="WP_063600810.1">
    <property type="nucleotide sequence ID" value="NZ_LITQ01000011.1"/>
</dbReference>
<dbReference type="EC" id="2.7.7.33" evidence="2"/>
<dbReference type="EMBL" id="LROR01000106">
    <property type="protein sequence ID" value="OBR89971.1"/>
    <property type="molecule type" value="Genomic_DNA"/>
</dbReference>
<dbReference type="GO" id="GO:0047343">
    <property type="term" value="F:glucose-1-phosphate cytidylyltransferase activity"/>
    <property type="evidence" value="ECO:0007669"/>
    <property type="project" value="UniProtKB-EC"/>
</dbReference>